<dbReference type="Proteomes" id="UP000674179">
    <property type="component" value="Chromosome 35"/>
</dbReference>
<dbReference type="AlphaFoldDB" id="A0A836GY32"/>
<proteinExistence type="predicted"/>
<keyword evidence="1" id="KW-0812">Transmembrane</keyword>
<evidence type="ECO:0000313" key="3">
    <source>
        <dbReference type="Proteomes" id="UP000674179"/>
    </source>
</evidence>
<dbReference type="GeneID" id="94168190"/>
<keyword evidence="1" id="KW-0472">Membrane</keyword>
<dbReference type="EMBL" id="JAFHKP010000035">
    <property type="protein sequence ID" value="KAG5467261.1"/>
    <property type="molecule type" value="Genomic_DNA"/>
</dbReference>
<dbReference type="RefSeq" id="XP_067688783.1">
    <property type="nucleotide sequence ID" value="XM_067832680.1"/>
</dbReference>
<evidence type="ECO:0000313" key="2">
    <source>
        <dbReference type="EMBL" id="KAG5467261.1"/>
    </source>
</evidence>
<comment type="caution">
    <text evidence="2">The sequence shown here is derived from an EMBL/GenBank/DDBJ whole genome shotgun (WGS) entry which is preliminary data.</text>
</comment>
<sequence length="63" mass="6694">MERSPRERASTSSVAKGIDSMLLDMIAPAKSRVIVAPRLTVLSFGAAGLLLVDIFQVGKLVPL</sequence>
<evidence type="ECO:0000256" key="1">
    <source>
        <dbReference type="SAM" id="Phobius"/>
    </source>
</evidence>
<reference evidence="2 3" key="1">
    <citation type="submission" date="2021-02" db="EMBL/GenBank/DDBJ databases">
        <title>Leishmania (Mundinia) enrietti genome sequencing and assembly.</title>
        <authorList>
            <person name="Almutairi H."/>
            <person name="Gatherer D."/>
        </authorList>
    </citation>
    <scope>NUCLEOTIDE SEQUENCE [LARGE SCALE GENOMIC DNA]</scope>
    <source>
        <strain evidence="2">CUR178</strain>
    </source>
</reference>
<name>A0A836GY32_LEIEN</name>
<dbReference type="KEGG" id="lenr:94168190"/>
<keyword evidence="1" id="KW-1133">Transmembrane helix</keyword>
<accession>A0A836GY32</accession>
<protein>
    <submittedName>
        <fullName evidence="2">Uncharacterized protein</fullName>
    </submittedName>
</protein>
<dbReference type="OrthoDB" id="10322127at2759"/>
<keyword evidence="3" id="KW-1185">Reference proteome</keyword>
<feature type="transmembrane region" description="Helical" evidence="1">
    <location>
        <begin position="39"/>
        <end position="58"/>
    </location>
</feature>
<gene>
    <name evidence="2" type="ORF">CUR178_00902</name>
</gene>
<organism evidence="2 3">
    <name type="scientific">Leishmania enriettii</name>
    <dbReference type="NCBI Taxonomy" id="5663"/>
    <lineage>
        <taxon>Eukaryota</taxon>
        <taxon>Discoba</taxon>
        <taxon>Euglenozoa</taxon>
        <taxon>Kinetoplastea</taxon>
        <taxon>Metakinetoplastina</taxon>
        <taxon>Trypanosomatida</taxon>
        <taxon>Trypanosomatidae</taxon>
        <taxon>Leishmaniinae</taxon>
        <taxon>Leishmania</taxon>
    </lineage>
</organism>